<evidence type="ECO:0000313" key="11">
    <source>
        <dbReference type="Proteomes" id="UP000265100"/>
    </source>
</evidence>
<keyword evidence="9" id="KW-1133">Transmembrane helix</keyword>
<accession>A0AAX7U7Z6</accession>
<dbReference type="GO" id="GO:1902495">
    <property type="term" value="C:transmembrane transporter complex"/>
    <property type="evidence" value="ECO:0007669"/>
    <property type="project" value="TreeGrafter"/>
</dbReference>
<feature type="repeat" description="ANK" evidence="8">
    <location>
        <begin position="234"/>
        <end position="256"/>
    </location>
</feature>
<dbReference type="Gene3D" id="1.25.40.20">
    <property type="entry name" value="Ankyrin repeat-containing domain"/>
    <property type="match status" value="5"/>
</dbReference>
<feature type="repeat" description="ANK" evidence="8">
    <location>
        <begin position="304"/>
        <end position="336"/>
    </location>
</feature>
<dbReference type="PROSITE" id="PS50297">
    <property type="entry name" value="ANK_REP_REGION"/>
    <property type="match status" value="8"/>
</dbReference>
<feature type="transmembrane region" description="Helical" evidence="9">
    <location>
        <begin position="718"/>
        <end position="738"/>
    </location>
</feature>
<dbReference type="Ensembl" id="ENSACLT00000042810.1">
    <property type="protein sequence ID" value="ENSACLP00000065414.1"/>
    <property type="gene ID" value="ENSACLG00000024893.2"/>
</dbReference>
<dbReference type="InterPro" id="IPR036770">
    <property type="entry name" value="Ankyrin_rpt-contain_sf"/>
</dbReference>
<dbReference type="PANTHER" id="PTHR47143:SF1">
    <property type="entry name" value="ION_TRANS DOMAIN-CONTAINING PROTEIN"/>
    <property type="match status" value="1"/>
</dbReference>
<dbReference type="SMART" id="SM00248">
    <property type="entry name" value="ANK"/>
    <property type="match status" value="14"/>
</dbReference>
<evidence type="ECO:0000256" key="8">
    <source>
        <dbReference type="PROSITE-ProRule" id="PRU00023"/>
    </source>
</evidence>
<keyword evidence="4 8" id="KW-0040">ANK repeat</keyword>
<evidence type="ECO:0000256" key="6">
    <source>
        <dbReference type="ARBA" id="ARBA00023180"/>
    </source>
</evidence>
<dbReference type="Pfam" id="PF00023">
    <property type="entry name" value="Ank"/>
    <property type="match status" value="1"/>
</dbReference>
<feature type="repeat" description="ANK" evidence="8">
    <location>
        <begin position="127"/>
        <end position="159"/>
    </location>
</feature>
<evidence type="ECO:0000256" key="4">
    <source>
        <dbReference type="ARBA" id="ARBA00023043"/>
    </source>
</evidence>
<feature type="repeat" description="ANK" evidence="8">
    <location>
        <begin position="509"/>
        <end position="541"/>
    </location>
</feature>
<dbReference type="GeneTree" id="ENSGT00940000156118"/>
<proteinExistence type="predicted"/>
<dbReference type="PROSITE" id="PS50088">
    <property type="entry name" value="ANK_REPEAT"/>
    <property type="match status" value="8"/>
</dbReference>
<keyword evidence="3" id="KW-0677">Repeat</keyword>
<dbReference type="GO" id="GO:0005216">
    <property type="term" value="F:monoatomic ion channel activity"/>
    <property type="evidence" value="ECO:0007669"/>
    <property type="project" value="InterPro"/>
</dbReference>
<feature type="transmembrane region" description="Helical" evidence="9">
    <location>
        <begin position="614"/>
        <end position="636"/>
    </location>
</feature>
<keyword evidence="9" id="KW-0812">Transmembrane</keyword>
<keyword evidence="1" id="KW-0813">Transport</keyword>
<feature type="repeat" description="ANK" evidence="8">
    <location>
        <begin position="201"/>
        <end position="233"/>
    </location>
</feature>
<protein>
    <recommendedName>
        <fullName evidence="12">Ion transport domain-containing protein</fullName>
    </recommendedName>
</protein>
<evidence type="ECO:0008006" key="12">
    <source>
        <dbReference type="Google" id="ProtNLM"/>
    </source>
</evidence>
<keyword evidence="5" id="KW-0406">Ion transport</keyword>
<keyword evidence="11" id="KW-1185">Reference proteome</keyword>
<keyword evidence="2" id="KW-0716">Sensory transduction</keyword>
<evidence type="ECO:0000256" key="5">
    <source>
        <dbReference type="ARBA" id="ARBA00023065"/>
    </source>
</evidence>
<organism evidence="10 11">
    <name type="scientific">Astatotilapia calliptera</name>
    <name type="common">Eastern happy</name>
    <name type="synonym">Chromis callipterus</name>
    <dbReference type="NCBI Taxonomy" id="8154"/>
    <lineage>
        <taxon>Eukaryota</taxon>
        <taxon>Metazoa</taxon>
        <taxon>Chordata</taxon>
        <taxon>Craniata</taxon>
        <taxon>Vertebrata</taxon>
        <taxon>Euteleostomi</taxon>
        <taxon>Actinopterygii</taxon>
        <taxon>Neopterygii</taxon>
        <taxon>Teleostei</taxon>
        <taxon>Neoteleostei</taxon>
        <taxon>Acanthomorphata</taxon>
        <taxon>Ovalentaria</taxon>
        <taxon>Cichlomorphae</taxon>
        <taxon>Cichliformes</taxon>
        <taxon>Cichlidae</taxon>
        <taxon>African cichlids</taxon>
        <taxon>Pseudocrenilabrinae</taxon>
        <taxon>Haplochromini</taxon>
        <taxon>Astatotilapia</taxon>
    </lineage>
</organism>
<reference evidence="10" key="4">
    <citation type="submission" date="2025-09" db="UniProtKB">
        <authorList>
            <consortium name="Ensembl"/>
        </authorList>
    </citation>
    <scope>IDENTIFICATION</scope>
</reference>
<dbReference type="PANTHER" id="PTHR47143">
    <property type="entry name" value="TRANSIENT RECEPTOR POTENTIAL CATION CHANNEL PROTEIN PAINLESS"/>
    <property type="match status" value="1"/>
</dbReference>
<keyword evidence="6" id="KW-0325">Glycoprotein</keyword>
<reference evidence="11" key="2">
    <citation type="submission" date="2023-03" db="EMBL/GenBank/DDBJ databases">
        <authorList>
            <consortium name="Wellcome Sanger Institute Data Sharing"/>
        </authorList>
    </citation>
    <scope>NUCLEOTIDE SEQUENCE [LARGE SCALE GENOMIC DNA]</scope>
</reference>
<feature type="repeat" description="ANK" evidence="8">
    <location>
        <begin position="446"/>
        <end position="467"/>
    </location>
</feature>
<dbReference type="AlphaFoldDB" id="A0AAX7U7Z6"/>
<sequence>EKGDLALLENLVKKSPEVLSEKDECGASPLHHAAAGGHITLIQFISTVTDAQVLNSCDEQGNVPLHWAVERNKAESCKALLDLGANPNILNTALLSPLHLAVSHGHSNLVGVLLSYSSTDCNLKGDLGNTPLMLACSLNNCEALSMLLKHGAKLCQQNKLGHFAMHAAAFAGAKKAMEVILKAGEELGHSAVCHMNYLDKTKSSPLHLAVRGGNIETIRLCIATGAKVDQQQNDRSTPLHLACTQGALEVIKLMLSSVERVEDIINLTDGACQTPLHRATIFDHTELAEYLISLGADINSTDCKGNSPLLLATSCGAWKTVALLLSKGANVNVRDKCGCNFLHLAILQPKGLKNLPEEVLQLNSVKALLSCEDNDGCTPLHYACRLGIHDSVKNMLGLSGQLGLACKSKDKKSALHFAAQYGRINTCHRLLESITDSRLLNEGDERGLTPLHLASKEGHTKVVQLLLIKNTLDYKGWTCLHHAASEGYTQTMDILLAANLKLLDKTDEDGNSALHIAARGGHVAAVRLLLARGAEIILNKNHTSFLHEALQNGRKDVVNAVIDCESLFNPESSQRCPILDMIEFLPETYKAMVQYNRIELLNHPVCKKYLAMKWVAYGSIAHVLNMFLYLLGLLPLTHLIVTLRPSVNTSDTGEHNIIMVPVSFTELLNLKKNPDFIHLVASKRWKYFMDYSNQSDWISAIFSILFVVPLMINAEGSLHWQAGAIAVLNSWVGFLLYLQRFEGVGIYVVMFGEIMKTLVRIVLLFFYLMLCLLLTCNHTLLFFLNAALKRIAMQIDLHTALEDKLPYWFMKRVDKNSITIYPNHRCSRVIWNHLQAKSKACTLIENELKKQKTRMKEMSCLLEKQHCLVKLIIQKMEIASEADEYDGPVNVRGSTWPALGQAKPSRETTSRWVPLMKAIEARRK</sequence>
<evidence type="ECO:0000256" key="3">
    <source>
        <dbReference type="ARBA" id="ARBA00022737"/>
    </source>
</evidence>
<feature type="repeat" description="ANK" evidence="8">
    <location>
        <begin position="60"/>
        <end position="92"/>
    </location>
</feature>
<feature type="transmembrane region" description="Helical" evidence="9">
    <location>
        <begin position="758"/>
        <end position="784"/>
    </location>
</feature>
<evidence type="ECO:0000256" key="7">
    <source>
        <dbReference type="ARBA" id="ARBA00023303"/>
    </source>
</evidence>
<evidence type="ECO:0000313" key="10">
    <source>
        <dbReference type="Ensembl" id="ENSACLP00000065414.1"/>
    </source>
</evidence>
<evidence type="ECO:0000256" key="9">
    <source>
        <dbReference type="SAM" id="Phobius"/>
    </source>
</evidence>
<dbReference type="Proteomes" id="UP000265100">
    <property type="component" value="Chromosome 9"/>
</dbReference>
<reference evidence="10 11" key="1">
    <citation type="submission" date="2018-05" db="EMBL/GenBank/DDBJ databases">
        <authorList>
            <person name="Datahose"/>
        </authorList>
    </citation>
    <scope>NUCLEOTIDE SEQUENCE</scope>
</reference>
<dbReference type="PRINTS" id="PR01415">
    <property type="entry name" value="ANKYRIN"/>
</dbReference>
<keyword evidence="7" id="KW-0407">Ion channel</keyword>
<evidence type="ECO:0000256" key="1">
    <source>
        <dbReference type="ARBA" id="ARBA00022448"/>
    </source>
</evidence>
<feature type="repeat" description="ANK" evidence="8">
    <location>
        <begin position="271"/>
        <end position="303"/>
    </location>
</feature>
<dbReference type="SUPFAM" id="SSF48403">
    <property type="entry name" value="Ankyrin repeat"/>
    <property type="match status" value="2"/>
</dbReference>
<evidence type="ECO:0000256" key="2">
    <source>
        <dbReference type="ARBA" id="ARBA00022606"/>
    </source>
</evidence>
<reference evidence="10" key="3">
    <citation type="submission" date="2025-08" db="UniProtKB">
        <authorList>
            <consortium name="Ensembl"/>
        </authorList>
    </citation>
    <scope>IDENTIFICATION</scope>
</reference>
<name>A0AAX7U7Z6_ASTCA</name>
<keyword evidence="9" id="KW-0472">Membrane</keyword>
<dbReference type="InterPro" id="IPR002110">
    <property type="entry name" value="Ankyrin_rpt"/>
</dbReference>
<dbReference type="Pfam" id="PF12796">
    <property type="entry name" value="Ank_2"/>
    <property type="match status" value="6"/>
</dbReference>
<dbReference type="InterPro" id="IPR052076">
    <property type="entry name" value="TRP_cation_channel"/>
</dbReference>
<feature type="transmembrane region" description="Helical" evidence="9">
    <location>
        <begin position="694"/>
        <end position="712"/>
    </location>
</feature>